<name>A0A4Y9VUM9_9PROT</name>
<sequence>MRKSILTLAVLSTLALPSFVSAAEEPAETTAKAPASDWALTTNVGFVSDYYARGVSQSWHKPAAQAGIDVTHSSGFYAGAWGSNVSPNTYPDANVELDAYAGYNGTIPAIEGLGYTVGAIGYFYPGGSWKKYRGSTAVDGSGNQIPLTPRGGRWDTYEANFGLSYKWLSAKASVTLGDWYGAEKKTGWDGGTSGTTYLELNAAYPLPWEGLTLVGHVGHLNVAGKLNLSFPNSASTSITNETNPDYTDWKVGLSKAFKIANSEGWNAGVYYVGNDNDRYWGANGYGGTSFNGKGTTTKAASKNLNDDRLIVTIGRTF</sequence>
<dbReference type="AlphaFoldDB" id="A0A4Y9VUM9"/>
<dbReference type="OrthoDB" id="9793561at2"/>
<comment type="caution">
    <text evidence="2">The sequence shown here is derived from an EMBL/GenBank/DDBJ whole genome shotgun (WGS) entry which is preliminary data.</text>
</comment>
<evidence type="ECO:0000313" key="2">
    <source>
        <dbReference type="EMBL" id="TFW72596.1"/>
    </source>
</evidence>
<evidence type="ECO:0000313" key="3">
    <source>
        <dbReference type="Proteomes" id="UP000297706"/>
    </source>
</evidence>
<dbReference type="Pfam" id="PF09694">
    <property type="entry name" value="Gcw_chp"/>
    <property type="match status" value="1"/>
</dbReference>
<gene>
    <name evidence="2" type="ORF">C3Y98_03040</name>
</gene>
<keyword evidence="3" id="KW-1185">Reference proteome</keyword>
<dbReference type="InterPro" id="IPR010239">
    <property type="entry name" value="CHP02001"/>
</dbReference>
<reference evidence="2 3" key="1">
    <citation type="submission" date="2018-02" db="EMBL/GenBank/DDBJ databases">
        <title>A novel lanthanide dependent methylotroph, Methylotenera sp. La3113.</title>
        <authorList>
            <person name="Lv H."/>
            <person name="Tani A."/>
        </authorList>
    </citation>
    <scope>NUCLEOTIDE SEQUENCE [LARGE SCALE GENOMIC DNA]</scope>
    <source>
        <strain evidence="2 3">La3113</strain>
    </source>
</reference>
<evidence type="ECO:0000256" key="1">
    <source>
        <dbReference type="SAM" id="SignalP"/>
    </source>
</evidence>
<protein>
    <submittedName>
        <fullName evidence="2">Uncharacterized protein</fullName>
    </submittedName>
</protein>
<accession>A0A4Y9VUM9</accession>
<dbReference type="Proteomes" id="UP000297706">
    <property type="component" value="Unassembled WGS sequence"/>
</dbReference>
<proteinExistence type="predicted"/>
<keyword evidence="1" id="KW-0732">Signal</keyword>
<feature type="signal peptide" evidence="1">
    <location>
        <begin position="1"/>
        <end position="22"/>
    </location>
</feature>
<dbReference type="NCBIfam" id="TIGR02001">
    <property type="entry name" value="gcw_chp"/>
    <property type="match status" value="1"/>
</dbReference>
<organism evidence="2 3">
    <name type="scientific">Methylotenera oryzisoli</name>
    <dbReference type="NCBI Taxonomy" id="2080758"/>
    <lineage>
        <taxon>Bacteria</taxon>
        <taxon>Pseudomonadati</taxon>
        <taxon>Pseudomonadota</taxon>
        <taxon>Betaproteobacteria</taxon>
        <taxon>Nitrosomonadales</taxon>
        <taxon>Methylophilaceae</taxon>
        <taxon>Methylotenera</taxon>
    </lineage>
</organism>
<dbReference type="EMBL" id="PQVH01000005">
    <property type="protein sequence ID" value="TFW72596.1"/>
    <property type="molecule type" value="Genomic_DNA"/>
</dbReference>
<dbReference type="RefSeq" id="WP_135276630.1">
    <property type="nucleotide sequence ID" value="NZ_PQVH01000005.1"/>
</dbReference>
<feature type="chain" id="PRO_5021447708" evidence="1">
    <location>
        <begin position="23"/>
        <end position="317"/>
    </location>
</feature>